<dbReference type="HOGENOM" id="CLU_073842_0_1_10"/>
<dbReference type="InterPro" id="IPR006675">
    <property type="entry name" value="HDIG_dom"/>
</dbReference>
<protein>
    <submittedName>
        <fullName evidence="2">HDIG domain protein</fullName>
    </submittedName>
</protein>
<dbReference type="EMBL" id="ACKS01000070">
    <property type="protein sequence ID" value="EFA43937.1"/>
    <property type="molecule type" value="Genomic_DNA"/>
</dbReference>
<accession>D1PXH0</accession>
<dbReference type="Proteomes" id="UP000003160">
    <property type="component" value="Unassembled WGS sequence"/>
</dbReference>
<dbReference type="PANTHER" id="PTHR35795:SF1">
    <property type="entry name" value="BIS(5'-NUCLEOSYL)-TETRAPHOSPHATASE, SYMMETRICAL"/>
    <property type="match status" value="1"/>
</dbReference>
<organism evidence="2 3">
    <name type="scientific">Hallella bergensis DSM 17361</name>
    <dbReference type="NCBI Taxonomy" id="585502"/>
    <lineage>
        <taxon>Bacteria</taxon>
        <taxon>Pseudomonadati</taxon>
        <taxon>Bacteroidota</taxon>
        <taxon>Bacteroidia</taxon>
        <taxon>Bacteroidales</taxon>
        <taxon>Prevotellaceae</taxon>
        <taxon>Hallella</taxon>
    </lineage>
</organism>
<evidence type="ECO:0000259" key="1">
    <source>
        <dbReference type="Pfam" id="PF01966"/>
    </source>
</evidence>
<dbReference type="eggNOG" id="COG2206">
    <property type="taxonomic scope" value="Bacteria"/>
</dbReference>
<dbReference type="OrthoDB" id="1722553at2"/>
<feature type="domain" description="HD" evidence="1">
    <location>
        <begin position="40"/>
        <end position="158"/>
    </location>
</feature>
<dbReference type="AlphaFoldDB" id="D1PXH0"/>
<dbReference type="CDD" id="cd00077">
    <property type="entry name" value="HDc"/>
    <property type="match status" value="1"/>
</dbReference>
<evidence type="ECO:0000313" key="3">
    <source>
        <dbReference type="Proteomes" id="UP000003160"/>
    </source>
</evidence>
<dbReference type="InterPro" id="IPR006674">
    <property type="entry name" value="HD_domain"/>
</dbReference>
<dbReference type="Gene3D" id="1.10.3210.10">
    <property type="entry name" value="Hypothetical protein af1432"/>
    <property type="match status" value="1"/>
</dbReference>
<comment type="caution">
    <text evidence="2">The sequence shown here is derived from an EMBL/GenBank/DDBJ whole genome shotgun (WGS) entry which is preliminary data.</text>
</comment>
<evidence type="ECO:0000313" key="2">
    <source>
        <dbReference type="EMBL" id="EFA43937.1"/>
    </source>
</evidence>
<proteinExistence type="predicted"/>
<dbReference type="PANTHER" id="PTHR35795">
    <property type="entry name" value="SLR1885 PROTEIN"/>
    <property type="match status" value="1"/>
</dbReference>
<keyword evidence="3" id="KW-1185">Reference proteome</keyword>
<name>D1PXH0_9BACT</name>
<dbReference type="InterPro" id="IPR051094">
    <property type="entry name" value="Diverse_Catalytic_Enzymes"/>
</dbReference>
<dbReference type="Pfam" id="PF01966">
    <property type="entry name" value="HD"/>
    <property type="match status" value="1"/>
</dbReference>
<dbReference type="InterPro" id="IPR003607">
    <property type="entry name" value="HD/PDEase_dom"/>
</dbReference>
<reference evidence="2 3" key="1">
    <citation type="submission" date="2009-10" db="EMBL/GenBank/DDBJ databases">
        <authorList>
            <person name="Qin X."/>
            <person name="Bachman B."/>
            <person name="Battles P."/>
            <person name="Bell A."/>
            <person name="Bess C."/>
            <person name="Bickham C."/>
            <person name="Chaboub L."/>
            <person name="Chen D."/>
            <person name="Coyle M."/>
            <person name="Deiros D.R."/>
            <person name="Dinh H."/>
            <person name="Forbes L."/>
            <person name="Fowler G."/>
            <person name="Francisco L."/>
            <person name="Fu Q."/>
            <person name="Gubbala S."/>
            <person name="Hale W."/>
            <person name="Han Y."/>
            <person name="Hemphill L."/>
            <person name="Highlander S.K."/>
            <person name="Hirani K."/>
            <person name="Hogues M."/>
            <person name="Jackson L."/>
            <person name="Jakkamsetti A."/>
            <person name="Javaid M."/>
            <person name="Jiang H."/>
            <person name="Korchina V."/>
            <person name="Kovar C."/>
            <person name="Lara F."/>
            <person name="Lee S."/>
            <person name="Mata R."/>
            <person name="Mathew T."/>
            <person name="Moen C."/>
            <person name="Morales K."/>
            <person name="Munidasa M."/>
            <person name="Nazareth L."/>
            <person name="Ngo R."/>
            <person name="Nguyen L."/>
            <person name="Okwuonu G."/>
            <person name="Ongeri F."/>
            <person name="Patil S."/>
            <person name="Petrosino J."/>
            <person name="Pham C."/>
            <person name="Pham P."/>
            <person name="Pu L.-L."/>
            <person name="Puazo M."/>
            <person name="Raj R."/>
            <person name="Reid J."/>
            <person name="Rouhana J."/>
            <person name="Saada N."/>
            <person name="Shang Y."/>
            <person name="Simmons D."/>
            <person name="Thornton R."/>
            <person name="Warren J."/>
            <person name="Weissenberger G."/>
            <person name="Zhang J."/>
            <person name="Zhang L."/>
            <person name="Zhou C."/>
            <person name="Zhu D."/>
            <person name="Muzny D."/>
            <person name="Worley K."/>
            <person name="Gibbs R."/>
        </authorList>
    </citation>
    <scope>NUCLEOTIDE SEQUENCE [LARGE SCALE GENOMIC DNA]</scope>
    <source>
        <strain evidence="2 3">DSM 17361</strain>
    </source>
</reference>
<sequence length="196" mass="22563">MVEERAKTLENMKANDNTEWVMRLIDRYYPEGSELRRIFLTHSRAVCERALQICDRHPELHLDRQFVEEAAMLHDIGIFECDAPEIHCFGHEPYLLHGRIGATLLRAEGYPRHARVCERHTGAGLSKEAIIAGKLPLPAEDFLPESLEEKVVCYADKFYSKSKLERVKTTAEAERSLARFGVDGLARFKEWETMFG</sequence>
<gene>
    <name evidence="2" type="ORF">HMPREF0645_1655</name>
</gene>
<dbReference type="NCBIfam" id="TIGR00277">
    <property type="entry name" value="HDIG"/>
    <property type="match status" value="1"/>
</dbReference>
<dbReference type="SUPFAM" id="SSF109604">
    <property type="entry name" value="HD-domain/PDEase-like"/>
    <property type="match status" value="1"/>
</dbReference>